<dbReference type="SUPFAM" id="SSF56436">
    <property type="entry name" value="C-type lectin-like"/>
    <property type="match status" value="1"/>
</dbReference>
<accession>A0A671P2L7</accession>
<evidence type="ECO:0000256" key="1">
    <source>
        <dbReference type="SAM" id="Phobius"/>
    </source>
</evidence>
<evidence type="ECO:0000313" key="4">
    <source>
        <dbReference type="Proteomes" id="UP000472260"/>
    </source>
</evidence>
<dbReference type="AlphaFoldDB" id="A0A671P2L7"/>
<name>A0A671P2L7_9TELE</name>
<reference evidence="3" key="1">
    <citation type="submission" date="2025-08" db="UniProtKB">
        <authorList>
            <consortium name="Ensembl"/>
        </authorList>
    </citation>
    <scope>IDENTIFICATION</scope>
</reference>
<sequence>AKSGNHYWARAALTAANSCLCLYLLGQKCSKYMFINKPKSWRDAQTYCRQHQSDLVSVRNQVENLQIQQLIPAANVTYIGLFKDPLVWSENSTSSFRNWESGQPDGSGDCAVHLRQNRLWDDQKAVT</sequence>
<dbReference type="SMART" id="SM00034">
    <property type="entry name" value="CLECT"/>
    <property type="match status" value="1"/>
</dbReference>
<dbReference type="InterPro" id="IPR016187">
    <property type="entry name" value="CTDL_fold"/>
</dbReference>
<reference evidence="3" key="2">
    <citation type="submission" date="2025-09" db="UniProtKB">
        <authorList>
            <consortium name="Ensembl"/>
        </authorList>
    </citation>
    <scope>IDENTIFICATION</scope>
</reference>
<dbReference type="InterPro" id="IPR001304">
    <property type="entry name" value="C-type_lectin-like"/>
</dbReference>
<dbReference type="PANTHER" id="PTHR45784:SF3">
    <property type="entry name" value="C-TYPE LECTIN DOMAIN FAMILY 4 MEMBER K-LIKE-RELATED"/>
    <property type="match status" value="1"/>
</dbReference>
<feature type="domain" description="C-type lectin" evidence="2">
    <location>
        <begin position="32"/>
        <end position="122"/>
    </location>
</feature>
<organism evidence="3 4">
    <name type="scientific">Sinocyclocheilus anshuiensis</name>
    <dbReference type="NCBI Taxonomy" id="1608454"/>
    <lineage>
        <taxon>Eukaryota</taxon>
        <taxon>Metazoa</taxon>
        <taxon>Chordata</taxon>
        <taxon>Craniata</taxon>
        <taxon>Vertebrata</taxon>
        <taxon>Euteleostomi</taxon>
        <taxon>Actinopterygii</taxon>
        <taxon>Neopterygii</taxon>
        <taxon>Teleostei</taxon>
        <taxon>Ostariophysi</taxon>
        <taxon>Cypriniformes</taxon>
        <taxon>Cyprinidae</taxon>
        <taxon>Cyprininae</taxon>
        <taxon>Sinocyclocheilus</taxon>
    </lineage>
</organism>
<protein>
    <recommendedName>
        <fullName evidence="2">C-type lectin domain-containing protein</fullName>
    </recommendedName>
</protein>
<keyword evidence="4" id="KW-1185">Reference proteome</keyword>
<dbReference type="Proteomes" id="UP000472260">
    <property type="component" value="Unassembled WGS sequence"/>
</dbReference>
<dbReference type="Gene3D" id="3.10.100.10">
    <property type="entry name" value="Mannose-Binding Protein A, subunit A"/>
    <property type="match status" value="1"/>
</dbReference>
<feature type="transmembrane region" description="Helical" evidence="1">
    <location>
        <begin position="6"/>
        <end position="25"/>
    </location>
</feature>
<keyword evidence="1" id="KW-0472">Membrane</keyword>
<evidence type="ECO:0000313" key="3">
    <source>
        <dbReference type="Ensembl" id="ENSSANP00000052754.1"/>
    </source>
</evidence>
<keyword evidence="1" id="KW-0812">Transmembrane</keyword>
<dbReference type="PANTHER" id="PTHR45784">
    <property type="entry name" value="C-TYPE LECTIN DOMAIN FAMILY 20 MEMBER A-RELATED"/>
    <property type="match status" value="1"/>
</dbReference>
<dbReference type="InterPro" id="IPR016186">
    <property type="entry name" value="C-type_lectin-like/link_sf"/>
</dbReference>
<evidence type="ECO:0000259" key="2">
    <source>
        <dbReference type="PROSITE" id="PS50041"/>
    </source>
</evidence>
<dbReference type="Ensembl" id="ENSSANT00000056088.1">
    <property type="protein sequence ID" value="ENSSANP00000052754.1"/>
    <property type="gene ID" value="ENSSANG00000026400.1"/>
</dbReference>
<keyword evidence="1" id="KW-1133">Transmembrane helix</keyword>
<dbReference type="PROSITE" id="PS50041">
    <property type="entry name" value="C_TYPE_LECTIN_2"/>
    <property type="match status" value="1"/>
</dbReference>
<dbReference type="Pfam" id="PF00059">
    <property type="entry name" value="Lectin_C"/>
    <property type="match status" value="1"/>
</dbReference>
<proteinExistence type="predicted"/>